<evidence type="ECO:0000256" key="3">
    <source>
        <dbReference type="ARBA" id="ARBA00022583"/>
    </source>
</evidence>
<protein>
    <submittedName>
        <fullName evidence="19">Low-density lipoprotein receptor isoform X3</fullName>
    </submittedName>
</protein>
<evidence type="ECO:0000256" key="14">
    <source>
        <dbReference type="PROSITE-ProRule" id="PRU00461"/>
    </source>
</evidence>
<sequence length="996" mass="109946">MAIESRSTGTASDTSKPAIKSTISSKSPVTLSNLGEKRRAEQLFRCACANFNLLLLTLILGFGKCCTATPTPLSPPSTDTPTAAVSPHSPQTLDEGGSLSKLIDGKAFINMGFKFLNVSGKIGTPLGIGQSLEPKCDEKQFQCQSGDCIPIRFVCDGDADCKDHSDEQIKECKFIEATCSSDQFRCGNGNCIPNKWRCDQESDCADGSDEANELCNQTCRADEFTCGNGRCIQKRWKCDHDDDCGDGSDEKECPVVPCDSVAEHTCTNGACIAKRWVCDGDPDCSDGSDERSCANVTKTTTPCLPHEYQCKDRITCLHHSWLCDGDRDCPDGDDEHTANCKNVTCRADQFQCGDRSCIPGHLTCNGDKDCADGSDERDCGLSLSLGVTHGSCNTTSEFDCGGGQCIPLSKVCDKRKDCPDGEDEPAGKCGINECASKNGGCMHQCVDLKVGHHCQCHEGYTLSSDKRNCQDINECDVPGRCSQICINEIGGFKCECEAGYMRDPKNHTRCKASEGHASLLLARRHDIRKIALDHMEMTSIVNSTKAATALDFVFRTGMIFWSDVTTQSIYKAPIDEGNEKTVVLTKSSVTSDGLAVDWIYNHVYYTDTHKCTIELTNFEGTMGKVLVEDSLDIPRSIALDPIEGWMYWSDWGASPRIERAGMDGSHRTTIISYDVKWPNGITLDLVRKRIYWVDGKLNVISSANYDGSQRSQVLYSGEYLRHPFSITTFEDYVYWTDWDKQAVFKANKFTGEDVEPVTAMHMLQHPMVVHVYHPYRQPDGVNHCQSVNGHCSHLCLPAPRINDRSPRISCACPTGLKLMADGLMCVEDPLYVAPVTKPPRARKTKPRPKSPRRRLPTGVQVGHADIRIGINEDLQLSTRLPLLATTFVADQRPVKNQTQIEKTTTPSEQPDSGFIALVVIASLSGLAVLLSVLLLIGYRYCSKRRINSMNFENPIYRKTTTTEDHFSLRKNLPARIYDHTSVMDEEYSPVIGISSY</sequence>
<dbReference type="PROSITE" id="PS00010">
    <property type="entry name" value="ASX_HYDROXYL"/>
    <property type="match status" value="1"/>
</dbReference>
<dbReference type="InterPro" id="IPR002172">
    <property type="entry name" value="LDrepeatLR_classA_rpt"/>
</dbReference>
<feature type="disulfide bond" evidence="13">
    <location>
        <begin position="266"/>
        <end position="284"/>
    </location>
</feature>
<dbReference type="SMART" id="SM00135">
    <property type="entry name" value="LY"/>
    <property type="match status" value="5"/>
</dbReference>
<dbReference type="PROSITE" id="PS01187">
    <property type="entry name" value="EGF_CA"/>
    <property type="match status" value="1"/>
</dbReference>
<evidence type="ECO:0000313" key="19">
    <source>
        <dbReference type="RefSeq" id="XP_070851720.1"/>
    </source>
</evidence>
<evidence type="ECO:0000256" key="7">
    <source>
        <dbReference type="ARBA" id="ARBA00022989"/>
    </source>
</evidence>
<dbReference type="PANTHER" id="PTHR22722:SF14">
    <property type="entry name" value="MEGALIN, ISOFORM A"/>
    <property type="match status" value="1"/>
</dbReference>
<feature type="repeat" description="LDL-receptor class B" evidence="14">
    <location>
        <begin position="688"/>
        <end position="732"/>
    </location>
</feature>
<dbReference type="PROSITE" id="PS01209">
    <property type="entry name" value="LDLRA_1"/>
    <property type="match status" value="5"/>
</dbReference>
<feature type="repeat" description="LDL-receptor class B" evidence="14">
    <location>
        <begin position="601"/>
        <end position="643"/>
    </location>
</feature>
<evidence type="ECO:0000256" key="16">
    <source>
        <dbReference type="SAM" id="Phobius"/>
    </source>
</evidence>
<evidence type="ECO:0000256" key="13">
    <source>
        <dbReference type="PROSITE-ProRule" id="PRU00124"/>
    </source>
</evidence>
<feature type="disulfide bond" evidence="13">
    <location>
        <begin position="219"/>
        <end position="231"/>
    </location>
</feature>
<dbReference type="InterPro" id="IPR000033">
    <property type="entry name" value="LDLR_classB_rpt"/>
</dbReference>
<feature type="disulfide bond" evidence="13">
    <location>
        <begin position="186"/>
        <end position="204"/>
    </location>
</feature>
<dbReference type="InterPro" id="IPR009030">
    <property type="entry name" value="Growth_fac_rcpt_cys_sf"/>
</dbReference>
<evidence type="ECO:0000256" key="1">
    <source>
        <dbReference type="ARBA" id="ARBA00004167"/>
    </source>
</evidence>
<organism evidence="18 19">
    <name type="scientific">Drosophila suzukii</name>
    <name type="common">Spotted-wing drosophila fruit fly</name>
    <dbReference type="NCBI Taxonomy" id="28584"/>
    <lineage>
        <taxon>Eukaryota</taxon>
        <taxon>Metazoa</taxon>
        <taxon>Ecdysozoa</taxon>
        <taxon>Arthropoda</taxon>
        <taxon>Hexapoda</taxon>
        <taxon>Insecta</taxon>
        <taxon>Pterygota</taxon>
        <taxon>Neoptera</taxon>
        <taxon>Endopterygota</taxon>
        <taxon>Diptera</taxon>
        <taxon>Brachycera</taxon>
        <taxon>Muscomorpha</taxon>
        <taxon>Ephydroidea</taxon>
        <taxon>Drosophilidae</taxon>
        <taxon>Drosophila</taxon>
        <taxon>Sophophora</taxon>
    </lineage>
</organism>
<feature type="region of interest" description="Disordered" evidence="15">
    <location>
        <begin position="73"/>
        <end position="96"/>
    </location>
</feature>
<evidence type="ECO:0000256" key="2">
    <source>
        <dbReference type="ARBA" id="ARBA00022536"/>
    </source>
</evidence>
<dbReference type="CDD" id="cd00112">
    <property type="entry name" value="LDLa"/>
    <property type="match status" value="6"/>
</dbReference>
<feature type="disulfide bond" evidence="13">
    <location>
        <begin position="278"/>
        <end position="293"/>
    </location>
</feature>
<feature type="region of interest" description="Disordered" evidence="15">
    <location>
        <begin position="1"/>
        <end position="21"/>
    </location>
</feature>
<evidence type="ECO:0000256" key="6">
    <source>
        <dbReference type="ARBA" id="ARBA00022737"/>
    </source>
</evidence>
<dbReference type="InterPro" id="IPR051221">
    <property type="entry name" value="LDLR-related"/>
</dbReference>
<dbReference type="SMART" id="SM00181">
    <property type="entry name" value="EGF"/>
    <property type="match status" value="5"/>
</dbReference>
<dbReference type="InterPro" id="IPR011042">
    <property type="entry name" value="6-blade_b-propeller_TolB-like"/>
</dbReference>
<keyword evidence="11" id="KW-0325">Glycoprotein</keyword>
<keyword evidence="6" id="KW-0677">Repeat</keyword>
<dbReference type="SUPFAM" id="SSF57184">
    <property type="entry name" value="Growth factor receptor domain"/>
    <property type="match status" value="1"/>
</dbReference>
<feature type="disulfide bond" evidence="13">
    <location>
        <begin position="345"/>
        <end position="357"/>
    </location>
</feature>
<dbReference type="GeneID" id="108014847"/>
<dbReference type="Pfam" id="PF00057">
    <property type="entry name" value="Ldl_recept_a"/>
    <property type="match status" value="7"/>
</dbReference>
<feature type="transmembrane region" description="Helical" evidence="16">
    <location>
        <begin position="914"/>
        <end position="938"/>
    </location>
</feature>
<keyword evidence="18" id="KW-1185">Reference proteome</keyword>
<keyword evidence="5" id="KW-0732">Signal</keyword>
<keyword evidence="7 16" id="KW-1133">Transmembrane helix</keyword>
<feature type="disulfide bond" evidence="13">
    <location>
        <begin position="143"/>
        <end position="161"/>
    </location>
</feature>
<dbReference type="RefSeq" id="XP_070851720.1">
    <property type="nucleotide sequence ID" value="XM_070995619.1"/>
</dbReference>
<dbReference type="SMART" id="SM00179">
    <property type="entry name" value="EGF_CA"/>
    <property type="match status" value="2"/>
</dbReference>
<dbReference type="PANTHER" id="PTHR22722">
    <property type="entry name" value="LOW-DENSITY LIPOPROTEIN RECEPTOR-RELATED PROTEIN 2-RELATED"/>
    <property type="match status" value="1"/>
</dbReference>
<proteinExistence type="predicted"/>
<evidence type="ECO:0000313" key="18">
    <source>
        <dbReference type="Proteomes" id="UP001652628"/>
    </source>
</evidence>
<comment type="caution">
    <text evidence="12">Lacks conserved residue(s) required for the propagation of feature annotation.</text>
</comment>
<dbReference type="CDD" id="cd00054">
    <property type="entry name" value="EGF_CA"/>
    <property type="match status" value="2"/>
</dbReference>
<gene>
    <name evidence="19" type="primary">LpR1</name>
</gene>
<dbReference type="Proteomes" id="UP001652628">
    <property type="component" value="Chromosome 3"/>
</dbReference>
<name>A0ABM4TP23_DROSZ</name>
<dbReference type="PROSITE" id="PS01186">
    <property type="entry name" value="EGF_2"/>
    <property type="match status" value="1"/>
</dbReference>
<feature type="disulfide bond" evidence="13">
    <location>
        <begin position="352"/>
        <end position="370"/>
    </location>
</feature>
<keyword evidence="8 16" id="KW-0472">Membrane</keyword>
<dbReference type="Gene3D" id="2.120.10.30">
    <property type="entry name" value="TolB, C-terminal domain"/>
    <property type="match status" value="1"/>
</dbReference>
<feature type="domain" description="EGF-like" evidence="17">
    <location>
        <begin position="430"/>
        <end position="470"/>
    </location>
</feature>
<dbReference type="Pfam" id="PF12662">
    <property type="entry name" value="cEGF"/>
    <property type="match status" value="1"/>
</dbReference>
<feature type="disulfide bond" evidence="13">
    <location>
        <begin position="226"/>
        <end position="244"/>
    </location>
</feature>
<dbReference type="SUPFAM" id="SSF63825">
    <property type="entry name" value="YWTD domain"/>
    <property type="match status" value="1"/>
</dbReference>
<feature type="repeat" description="LDL-receptor class B" evidence="14">
    <location>
        <begin position="557"/>
        <end position="600"/>
    </location>
</feature>
<feature type="region of interest" description="Disordered" evidence="15">
    <location>
        <begin position="836"/>
        <end position="857"/>
    </location>
</feature>
<dbReference type="InterPro" id="IPR023415">
    <property type="entry name" value="LDLR_class-A_CS"/>
</dbReference>
<dbReference type="Pfam" id="PF14670">
    <property type="entry name" value="FXa_inhibition"/>
    <property type="match status" value="1"/>
</dbReference>
<evidence type="ECO:0000256" key="8">
    <source>
        <dbReference type="ARBA" id="ARBA00023136"/>
    </source>
</evidence>
<feature type="disulfide bond" evidence="13">
    <location>
        <begin position="400"/>
        <end position="418"/>
    </location>
</feature>
<feature type="repeat" description="LDL-receptor class B" evidence="14">
    <location>
        <begin position="644"/>
        <end position="687"/>
    </location>
</feature>
<dbReference type="InterPro" id="IPR000152">
    <property type="entry name" value="EGF-type_Asp/Asn_hydroxyl_site"/>
</dbReference>
<feature type="disulfide bond" evidence="13">
    <location>
        <begin position="179"/>
        <end position="191"/>
    </location>
</feature>
<dbReference type="Gene3D" id="4.10.400.10">
    <property type="entry name" value="Low-density Lipoprotein Receptor"/>
    <property type="match status" value="7"/>
</dbReference>
<dbReference type="PROSITE" id="PS51120">
    <property type="entry name" value="LDLRB"/>
    <property type="match status" value="4"/>
</dbReference>
<accession>A0ABM4TP23</accession>
<feature type="disulfide bond" evidence="13">
    <location>
        <begin position="364"/>
        <end position="379"/>
    </location>
</feature>
<dbReference type="Pfam" id="PF00058">
    <property type="entry name" value="Ldl_recept_b"/>
    <property type="match status" value="2"/>
</dbReference>
<keyword evidence="2 12" id="KW-0245">EGF-like domain</keyword>
<dbReference type="InterPro" id="IPR001881">
    <property type="entry name" value="EGF-like_Ca-bd_dom"/>
</dbReference>
<keyword evidence="4 16" id="KW-0812">Transmembrane</keyword>
<feature type="disulfide bond" evidence="13">
    <location>
        <begin position="136"/>
        <end position="148"/>
    </location>
</feature>
<keyword evidence="10 19" id="KW-0675">Receptor</keyword>
<keyword evidence="19" id="KW-0449">Lipoprotein</keyword>
<feature type="compositionally biased region" description="Low complexity" evidence="15">
    <location>
        <begin position="73"/>
        <end position="87"/>
    </location>
</feature>
<keyword evidence="9 13" id="KW-1015">Disulfide bond</keyword>
<keyword evidence="3" id="KW-0254">Endocytosis</keyword>
<dbReference type="SMART" id="SM00192">
    <property type="entry name" value="LDLa"/>
    <property type="match status" value="7"/>
</dbReference>
<evidence type="ECO:0000256" key="5">
    <source>
        <dbReference type="ARBA" id="ARBA00022729"/>
    </source>
</evidence>
<dbReference type="PRINTS" id="PR00261">
    <property type="entry name" value="LDLRECEPTOR"/>
</dbReference>
<dbReference type="InterPro" id="IPR026823">
    <property type="entry name" value="cEGF"/>
</dbReference>
<dbReference type="PROSITE" id="PS50026">
    <property type="entry name" value="EGF_3"/>
    <property type="match status" value="1"/>
</dbReference>
<feature type="disulfide bond" evidence="13">
    <location>
        <begin position="238"/>
        <end position="253"/>
    </location>
</feature>
<evidence type="ECO:0000259" key="17">
    <source>
        <dbReference type="PROSITE" id="PS50026"/>
    </source>
</evidence>
<evidence type="ECO:0000256" key="12">
    <source>
        <dbReference type="PROSITE-ProRule" id="PRU00076"/>
    </source>
</evidence>
<dbReference type="Gene3D" id="2.10.25.10">
    <property type="entry name" value="Laminin"/>
    <property type="match status" value="3"/>
</dbReference>
<evidence type="ECO:0000256" key="9">
    <source>
        <dbReference type="ARBA" id="ARBA00023157"/>
    </source>
</evidence>
<dbReference type="InterPro" id="IPR000742">
    <property type="entry name" value="EGF"/>
</dbReference>
<dbReference type="PROSITE" id="PS50068">
    <property type="entry name" value="LDLRA_2"/>
    <property type="match status" value="7"/>
</dbReference>
<evidence type="ECO:0000256" key="11">
    <source>
        <dbReference type="ARBA" id="ARBA00023180"/>
    </source>
</evidence>
<dbReference type="InterPro" id="IPR018097">
    <property type="entry name" value="EGF_Ca-bd_CS"/>
</dbReference>
<evidence type="ECO:0000256" key="10">
    <source>
        <dbReference type="ARBA" id="ARBA00023170"/>
    </source>
</evidence>
<comment type="subcellular location">
    <subcellularLocation>
        <location evidence="1">Membrane</location>
        <topology evidence="1">Single-pass membrane protein</topology>
    </subcellularLocation>
</comment>
<evidence type="ECO:0000256" key="4">
    <source>
        <dbReference type="ARBA" id="ARBA00022692"/>
    </source>
</evidence>
<dbReference type="SUPFAM" id="SSF57424">
    <property type="entry name" value="LDL receptor-like module"/>
    <property type="match status" value="7"/>
</dbReference>
<dbReference type="InterPro" id="IPR036055">
    <property type="entry name" value="LDL_receptor-like_sf"/>
</dbReference>
<evidence type="ECO:0000256" key="15">
    <source>
        <dbReference type="SAM" id="MobiDB-lite"/>
    </source>
</evidence>
<feature type="compositionally biased region" description="Basic residues" evidence="15">
    <location>
        <begin position="839"/>
        <end position="855"/>
    </location>
</feature>
<reference evidence="19" key="1">
    <citation type="submission" date="2025-08" db="UniProtKB">
        <authorList>
            <consortium name="RefSeq"/>
        </authorList>
    </citation>
    <scope>IDENTIFICATION</scope>
</reference>